<accession>A0A2W2BXY0</accession>
<keyword evidence="2" id="KW-1185">Reference proteome</keyword>
<gene>
    <name evidence="1" type="ORF">C1I93_22690</name>
</gene>
<sequence>MTSTLSAIITVLGAFAAAVALVTTRSWPTALAVLLDLLVAAGLVGLAGGQSLRELAAVVAIVALRMLLRSALLANYQWWRPPERGHPAESVGGRPGTDP</sequence>
<proteinExistence type="predicted"/>
<dbReference type="Proteomes" id="UP000248627">
    <property type="component" value="Unassembled WGS sequence"/>
</dbReference>
<evidence type="ECO:0000313" key="2">
    <source>
        <dbReference type="Proteomes" id="UP000248627"/>
    </source>
</evidence>
<protein>
    <submittedName>
        <fullName evidence="1">Uncharacterized protein</fullName>
    </submittedName>
</protein>
<dbReference type="AlphaFoldDB" id="A0A2W2BXY0"/>
<organism evidence="1 2">
    <name type="scientific">Micromonospora endophytica</name>
    <dbReference type="NCBI Taxonomy" id="515350"/>
    <lineage>
        <taxon>Bacteria</taxon>
        <taxon>Bacillati</taxon>
        <taxon>Actinomycetota</taxon>
        <taxon>Actinomycetes</taxon>
        <taxon>Micromonosporales</taxon>
        <taxon>Micromonosporaceae</taxon>
        <taxon>Micromonospora</taxon>
    </lineage>
</organism>
<name>A0A2W2BXY0_9ACTN</name>
<comment type="caution">
    <text evidence="1">The sequence shown here is derived from an EMBL/GenBank/DDBJ whole genome shotgun (WGS) entry which is preliminary data.</text>
</comment>
<evidence type="ECO:0000313" key="1">
    <source>
        <dbReference type="EMBL" id="PZF90470.1"/>
    </source>
</evidence>
<reference evidence="1 2" key="1">
    <citation type="submission" date="2018-01" db="EMBL/GenBank/DDBJ databases">
        <title>Draft genome sequence of Jishengella endophytica.</title>
        <authorList>
            <person name="Sahin N."/>
            <person name="Ay H."/>
            <person name="Saygin H."/>
        </authorList>
    </citation>
    <scope>NUCLEOTIDE SEQUENCE [LARGE SCALE GENOMIC DNA]</scope>
    <source>
        <strain evidence="1 2">DSM 45430</strain>
    </source>
</reference>
<dbReference type="EMBL" id="POTX01000191">
    <property type="protein sequence ID" value="PZF90470.1"/>
    <property type="molecule type" value="Genomic_DNA"/>
</dbReference>
<dbReference type="RefSeq" id="WP_146603559.1">
    <property type="nucleotide sequence ID" value="NZ_AP023358.1"/>
</dbReference>